<organism evidence="2">
    <name type="scientific">marine sediment metagenome</name>
    <dbReference type="NCBI Taxonomy" id="412755"/>
    <lineage>
        <taxon>unclassified sequences</taxon>
        <taxon>metagenomes</taxon>
        <taxon>ecological metagenomes</taxon>
    </lineage>
</organism>
<proteinExistence type="predicted"/>
<comment type="caution">
    <text evidence="2">The sequence shown here is derived from an EMBL/GenBank/DDBJ whole genome shotgun (WGS) entry which is preliminary data.</text>
</comment>
<dbReference type="Pfam" id="PF04073">
    <property type="entry name" value="tRNA_edit"/>
    <property type="match status" value="1"/>
</dbReference>
<dbReference type="CDD" id="cd04332">
    <property type="entry name" value="YbaK_like"/>
    <property type="match status" value="1"/>
</dbReference>
<dbReference type="InterPro" id="IPR036754">
    <property type="entry name" value="YbaK/aa-tRNA-synt-asso_dom_sf"/>
</dbReference>
<dbReference type="Gene3D" id="3.90.960.10">
    <property type="entry name" value="YbaK/aminoacyl-tRNA synthetase-associated domain"/>
    <property type="match status" value="1"/>
</dbReference>
<name>X0YNX0_9ZZZZ</name>
<dbReference type="InterPro" id="IPR007214">
    <property type="entry name" value="YbaK/aa-tRNA-synth-assoc-dom"/>
</dbReference>
<reference evidence="2" key="1">
    <citation type="journal article" date="2014" name="Front. Microbiol.">
        <title>High frequency of phylogenetically diverse reductive dehalogenase-homologous genes in deep subseafloor sedimentary metagenomes.</title>
        <authorList>
            <person name="Kawai M."/>
            <person name="Futagami T."/>
            <person name="Toyoda A."/>
            <person name="Takaki Y."/>
            <person name="Nishi S."/>
            <person name="Hori S."/>
            <person name="Arai W."/>
            <person name="Tsubouchi T."/>
            <person name="Morono Y."/>
            <person name="Uchiyama I."/>
            <person name="Ito T."/>
            <person name="Fujiyama A."/>
            <person name="Inagaki F."/>
            <person name="Takami H."/>
        </authorList>
    </citation>
    <scope>NUCLEOTIDE SEQUENCE</scope>
    <source>
        <strain evidence="2">Expedition CK06-06</strain>
    </source>
</reference>
<dbReference type="EMBL" id="BARS01050634">
    <property type="protein sequence ID" value="GAG50153.1"/>
    <property type="molecule type" value="Genomic_DNA"/>
</dbReference>
<sequence length="152" mass="16625">MRVLDYLSENGVDFSVMHHEESYTAQEEAAAQHISGHIFAKTVVVRAGEEHVLLVLPASCRVDLDRLAEVLGAKARLVSEEEMADLFPGCDVGAEPPFGSQYGLRTLVDEHLAEQERIAIRACSHTEVVVLSYADYARLESPEVASFGVPEG</sequence>
<feature type="domain" description="YbaK/aminoacyl-tRNA synthetase-associated" evidence="1">
    <location>
        <begin position="19"/>
        <end position="139"/>
    </location>
</feature>
<dbReference type="AlphaFoldDB" id="X0YNX0"/>
<gene>
    <name evidence="2" type="ORF">S01H1_75549</name>
</gene>
<evidence type="ECO:0000313" key="2">
    <source>
        <dbReference type="EMBL" id="GAG50153.1"/>
    </source>
</evidence>
<dbReference type="SUPFAM" id="SSF55826">
    <property type="entry name" value="YbaK/ProRS associated domain"/>
    <property type="match status" value="1"/>
</dbReference>
<dbReference type="GO" id="GO:0002161">
    <property type="term" value="F:aminoacyl-tRNA deacylase activity"/>
    <property type="evidence" value="ECO:0007669"/>
    <property type="project" value="InterPro"/>
</dbReference>
<accession>X0YNX0</accession>
<evidence type="ECO:0000259" key="1">
    <source>
        <dbReference type="Pfam" id="PF04073"/>
    </source>
</evidence>
<protein>
    <recommendedName>
        <fullName evidence="1">YbaK/aminoacyl-tRNA synthetase-associated domain-containing protein</fullName>
    </recommendedName>
</protein>